<dbReference type="GO" id="GO:0003677">
    <property type="term" value="F:DNA binding"/>
    <property type="evidence" value="ECO:0007669"/>
    <property type="project" value="UniProtKB-KW"/>
</dbReference>
<dbReference type="Proteomes" id="UP000315751">
    <property type="component" value="Unassembled WGS sequence"/>
</dbReference>
<keyword evidence="2" id="KW-0804">Transcription</keyword>
<gene>
    <name evidence="5" type="ORF">FBZ90_106225</name>
</gene>
<name>A0A560H8G5_9PROT</name>
<dbReference type="PANTHER" id="PTHR34580:SF1">
    <property type="entry name" value="PROTEIN PAFC"/>
    <property type="match status" value="1"/>
</dbReference>
<dbReference type="Pfam" id="PF08279">
    <property type="entry name" value="HTH_11"/>
    <property type="match status" value="1"/>
</dbReference>
<feature type="region of interest" description="Disordered" evidence="3">
    <location>
        <begin position="338"/>
        <end position="362"/>
    </location>
</feature>
<evidence type="ECO:0000313" key="5">
    <source>
        <dbReference type="EMBL" id="TWB42625.1"/>
    </source>
</evidence>
<dbReference type="Gene3D" id="1.10.10.10">
    <property type="entry name" value="Winged helix-like DNA-binding domain superfamily/Winged helix DNA-binding domain"/>
    <property type="match status" value="1"/>
</dbReference>
<dbReference type="OrthoDB" id="9807255at2"/>
<evidence type="ECO:0000259" key="4">
    <source>
        <dbReference type="PROSITE" id="PS51000"/>
    </source>
</evidence>
<accession>A0A560H8G5</accession>
<evidence type="ECO:0000313" key="6">
    <source>
        <dbReference type="Proteomes" id="UP000315751"/>
    </source>
</evidence>
<dbReference type="InterPro" id="IPR001034">
    <property type="entry name" value="DeoR_HTH"/>
</dbReference>
<keyword evidence="5" id="KW-0238">DNA-binding</keyword>
<dbReference type="PROSITE" id="PS52050">
    <property type="entry name" value="WYL"/>
    <property type="match status" value="1"/>
</dbReference>
<protein>
    <submittedName>
        <fullName evidence="5">Putative DNA-binding transcriptional regulator YafY</fullName>
    </submittedName>
</protein>
<evidence type="ECO:0000256" key="3">
    <source>
        <dbReference type="SAM" id="MobiDB-lite"/>
    </source>
</evidence>
<dbReference type="InterPro" id="IPR026881">
    <property type="entry name" value="WYL_dom"/>
</dbReference>
<sequence length="362" mass="39889">MRASRLLSLLMLLQTRGRQTAQALADELEVTVRTIYRDIDDLSAAGIPVYADRGRDGGFQLMDGYRTRLTGMTAQEAESLFLAGLPGPAADLGLGDTLAAAQLKLLAALPEQGRQMAARLNARIHLDPVGWFQEPGKVDILPDIARAVWNEQIIRMRYERWTGIVERTVEPLGLVLKGGVWYMVARSRTEMGLPDADKGPQAPRTYRVSSILTHTVLDRRFDRPADFDLPAHWQASLQSFEAGLYIGTARVKATAAGLKSLRNLGPAFNERISASLQPTRADGWAEADIPLESVEWTARQLLGLGLTVEVLGPPELRAHMADLAAELHRRYQARYQTTRTADTERAPASPPVPPSNDDPLDQ</sequence>
<dbReference type="SUPFAM" id="SSF46785">
    <property type="entry name" value="Winged helix' DNA-binding domain"/>
    <property type="match status" value="1"/>
</dbReference>
<dbReference type="PIRSF" id="PIRSF016838">
    <property type="entry name" value="PafC"/>
    <property type="match status" value="1"/>
</dbReference>
<dbReference type="InterPro" id="IPR051534">
    <property type="entry name" value="CBASS_pafABC_assoc_protein"/>
</dbReference>
<proteinExistence type="predicted"/>
<dbReference type="InterPro" id="IPR036388">
    <property type="entry name" value="WH-like_DNA-bd_sf"/>
</dbReference>
<dbReference type="GO" id="GO:0003700">
    <property type="term" value="F:DNA-binding transcription factor activity"/>
    <property type="evidence" value="ECO:0007669"/>
    <property type="project" value="InterPro"/>
</dbReference>
<dbReference type="InterPro" id="IPR028349">
    <property type="entry name" value="PafC-like"/>
</dbReference>
<keyword evidence="6" id="KW-1185">Reference proteome</keyword>
<dbReference type="InterPro" id="IPR013196">
    <property type="entry name" value="HTH_11"/>
</dbReference>
<reference evidence="5 6" key="1">
    <citation type="submission" date="2019-06" db="EMBL/GenBank/DDBJ databases">
        <title>Genomic Encyclopedia of Type Strains, Phase IV (KMG-V): Genome sequencing to study the core and pangenomes of soil and plant-associated prokaryotes.</title>
        <authorList>
            <person name="Whitman W."/>
        </authorList>
    </citation>
    <scope>NUCLEOTIDE SEQUENCE [LARGE SCALE GENOMIC DNA]</scope>
    <source>
        <strain evidence="5 6">BR 11622</strain>
    </source>
</reference>
<feature type="domain" description="HTH deoR-type" evidence="4">
    <location>
        <begin position="2"/>
        <end position="75"/>
    </location>
</feature>
<dbReference type="InterPro" id="IPR036390">
    <property type="entry name" value="WH_DNA-bd_sf"/>
</dbReference>
<dbReference type="RefSeq" id="WP_145732397.1">
    <property type="nucleotide sequence ID" value="NZ_VITR01000006.1"/>
</dbReference>
<dbReference type="Pfam" id="PF25583">
    <property type="entry name" value="WCX"/>
    <property type="match status" value="1"/>
</dbReference>
<dbReference type="InterPro" id="IPR057727">
    <property type="entry name" value="WCX_dom"/>
</dbReference>
<dbReference type="PROSITE" id="PS51000">
    <property type="entry name" value="HTH_DEOR_2"/>
    <property type="match status" value="1"/>
</dbReference>
<dbReference type="Pfam" id="PF13280">
    <property type="entry name" value="WYL"/>
    <property type="match status" value="1"/>
</dbReference>
<dbReference type="EMBL" id="VITR01000006">
    <property type="protein sequence ID" value="TWB42625.1"/>
    <property type="molecule type" value="Genomic_DNA"/>
</dbReference>
<evidence type="ECO:0000256" key="2">
    <source>
        <dbReference type="ARBA" id="ARBA00023163"/>
    </source>
</evidence>
<evidence type="ECO:0000256" key="1">
    <source>
        <dbReference type="ARBA" id="ARBA00023015"/>
    </source>
</evidence>
<dbReference type="PANTHER" id="PTHR34580">
    <property type="match status" value="1"/>
</dbReference>
<keyword evidence="1" id="KW-0805">Transcription regulation</keyword>
<comment type="caution">
    <text evidence="5">The sequence shown here is derived from an EMBL/GenBank/DDBJ whole genome shotgun (WGS) entry which is preliminary data.</text>
</comment>
<organism evidence="5 6">
    <name type="scientific">Nitrospirillum amazonense</name>
    <dbReference type="NCBI Taxonomy" id="28077"/>
    <lineage>
        <taxon>Bacteria</taxon>
        <taxon>Pseudomonadati</taxon>
        <taxon>Pseudomonadota</taxon>
        <taxon>Alphaproteobacteria</taxon>
        <taxon>Rhodospirillales</taxon>
        <taxon>Azospirillaceae</taxon>
        <taxon>Nitrospirillum</taxon>
    </lineage>
</organism>
<dbReference type="AlphaFoldDB" id="A0A560H8G5"/>